<dbReference type="Proteomes" id="UP001348149">
    <property type="component" value="Unassembled WGS sequence"/>
</dbReference>
<dbReference type="PANTHER" id="PTHR43581">
    <property type="entry name" value="ATP/GTP PHOSPHATASE"/>
    <property type="match status" value="1"/>
</dbReference>
<reference evidence="2 3" key="1">
    <citation type="submission" date="2024-01" db="EMBL/GenBank/DDBJ databases">
        <title>Mesobacterium rodlantinim sp. nov., isolated from shallow sea hydrothermal systems off Kueishantao Island.</title>
        <authorList>
            <person name="Su Z."/>
            <person name="Tang K."/>
        </authorList>
    </citation>
    <scope>NUCLEOTIDE SEQUENCE [LARGE SCALE GENOMIC DNA]</scope>
    <source>
        <strain evidence="2 3">TK19101</strain>
    </source>
</reference>
<dbReference type="RefSeq" id="WP_326298780.1">
    <property type="nucleotide sequence ID" value="NZ_JAYLLH010000027.1"/>
</dbReference>
<comment type="caution">
    <text evidence="2">The sequence shown here is derived from an EMBL/GenBank/DDBJ whole genome shotgun (WGS) entry which is preliminary data.</text>
</comment>
<organism evidence="2 3">
    <name type="scientific">Mesobacterium hydrothermale</name>
    <dbReference type="NCBI Taxonomy" id="3111907"/>
    <lineage>
        <taxon>Bacteria</taxon>
        <taxon>Pseudomonadati</taxon>
        <taxon>Pseudomonadota</taxon>
        <taxon>Alphaproteobacteria</taxon>
        <taxon>Rhodobacterales</taxon>
        <taxon>Roseobacteraceae</taxon>
        <taxon>Mesobacterium</taxon>
    </lineage>
</organism>
<dbReference type="Gene3D" id="3.40.50.300">
    <property type="entry name" value="P-loop containing nucleotide triphosphate hydrolases"/>
    <property type="match status" value="2"/>
</dbReference>
<gene>
    <name evidence="2" type="ORF">VK792_15810</name>
</gene>
<keyword evidence="3" id="KW-1185">Reference proteome</keyword>
<evidence type="ECO:0000313" key="3">
    <source>
        <dbReference type="Proteomes" id="UP001348149"/>
    </source>
</evidence>
<dbReference type="SUPFAM" id="SSF52540">
    <property type="entry name" value="P-loop containing nucleoside triphosphate hydrolases"/>
    <property type="match status" value="1"/>
</dbReference>
<dbReference type="EMBL" id="JAYLLH010000027">
    <property type="protein sequence ID" value="MEC3862758.1"/>
    <property type="molecule type" value="Genomic_DNA"/>
</dbReference>
<dbReference type="InterPro" id="IPR027417">
    <property type="entry name" value="P-loop_NTPase"/>
</dbReference>
<evidence type="ECO:0000259" key="1">
    <source>
        <dbReference type="Pfam" id="PF13304"/>
    </source>
</evidence>
<dbReference type="InterPro" id="IPR051396">
    <property type="entry name" value="Bact_Antivir_Def_Nuclease"/>
</dbReference>
<name>A0ABU6HJX5_9RHOB</name>
<evidence type="ECO:0000313" key="2">
    <source>
        <dbReference type="EMBL" id="MEC3862758.1"/>
    </source>
</evidence>
<dbReference type="Pfam" id="PF13304">
    <property type="entry name" value="AAA_21"/>
    <property type="match status" value="1"/>
</dbReference>
<protein>
    <submittedName>
        <fullName evidence="2">AAA family ATPase</fullName>
    </submittedName>
</protein>
<proteinExistence type="predicted"/>
<dbReference type="PANTHER" id="PTHR43581:SF2">
    <property type="entry name" value="EXCINUCLEASE ATPASE SUBUNIT"/>
    <property type="match status" value="1"/>
</dbReference>
<accession>A0ABU6HJX5</accession>
<sequence length="716" mass="80311">MRYVDRTKVPPPSGLLSEDVTSARRAYLNFLSLDPRERAQTRPPTPLPTKYLEEFGVLESLVHLFDGKCAFCESTGVRLQVHRFRPEGEATPMKDNADAPLYYGWLTEAWNNLYPICDRCLPGDFRFFPVKGARVPAPTPEEYQAYIDGAEGRNAQAWPFSLKERALLLDPCKDRGFSAHWEVLPNGKLNPLTEPGKTTIGVFNLNDPALVSRRAEALAPLHAAMEDEAGFEITDDDEFAGILRQYRDNPQVAKRGAVFNSPMFTTAVPVRRMDSDWRLQSIRISGFKALETITLDLPAPPEGEEIASALLVLGENATGKSSLLEAIALTLLDHKSQKLLDLTPKAFLLNPRYMGGEFLPPRERAEVVLRFADSDGEEVLRELRVDADVMGSLGPYPTGLPVFAYGAYRHYRDSERRWRDDITVRSLFHTDFLLSNPEKWLLGLSDRRFDMVVQALRIIIGGGFTIMQRDFEAEQCLVVIEADGVSMRTPLTTVSSGFRTILALTCDMMRWLMRESGFQSLLQARGLVLIDEVEAHLHPRWKVTIMDGLRRAFPNMQFIATTHDPLCLRGMRNGEVRVLQRVPGVSADTDLPVLVETLTDLPDVTKLTVEQLLTSDLFDLFDTDDAETGRAMAELADALQANRDGKEVADARMKRLLSRFRSEVDDALPVGSTEVSRLVQDAVADYVIAREKAGAAERRRLRDATKQRIIDALGDM</sequence>
<feature type="domain" description="ATPase AAA-type core" evidence="1">
    <location>
        <begin position="520"/>
        <end position="566"/>
    </location>
</feature>
<dbReference type="InterPro" id="IPR003959">
    <property type="entry name" value="ATPase_AAA_core"/>
</dbReference>